<evidence type="ECO:0000256" key="1">
    <source>
        <dbReference type="ARBA" id="ARBA00004604"/>
    </source>
</evidence>
<organism evidence="9 10">
    <name type="scientific">Malassezia vespertilionis</name>
    <dbReference type="NCBI Taxonomy" id="2020962"/>
    <lineage>
        <taxon>Eukaryota</taxon>
        <taxon>Fungi</taxon>
        <taxon>Dikarya</taxon>
        <taxon>Basidiomycota</taxon>
        <taxon>Ustilaginomycotina</taxon>
        <taxon>Malasseziomycetes</taxon>
        <taxon>Malasseziales</taxon>
        <taxon>Malasseziaceae</taxon>
        <taxon>Malassezia</taxon>
    </lineage>
</organism>
<keyword evidence="10" id="KW-1185">Reference proteome</keyword>
<feature type="region of interest" description="Disordered" evidence="7">
    <location>
        <begin position="163"/>
        <end position="202"/>
    </location>
</feature>
<name>A0A2N1JDR2_9BASI</name>
<dbReference type="PANTHER" id="PTHR23183:SF0">
    <property type="entry name" value="NUCLEOLAR PROTEIN 14"/>
    <property type="match status" value="1"/>
</dbReference>
<dbReference type="GO" id="GO:0030692">
    <property type="term" value="C:Noc4p-Nop14p complex"/>
    <property type="evidence" value="ECO:0007669"/>
    <property type="project" value="TreeGrafter"/>
</dbReference>
<evidence type="ECO:0000256" key="3">
    <source>
        <dbReference type="ARBA" id="ARBA00022517"/>
    </source>
</evidence>
<comment type="function">
    <text evidence="6">Involved in nucleolar processing of pre-18S ribosomal RNA. Has a role in the nuclear export of 40S pre-ribosomal subunit to the cytoplasm.</text>
</comment>
<protein>
    <submittedName>
        <fullName evidence="9">Nop14p</fullName>
    </submittedName>
</protein>
<dbReference type="CDD" id="cd14273">
    <property type="entry name" value="UBA_TAP-C_like"/>
    <property type="match status" value="1"/>
</dbReference>
<reference evidence="9 10" key="1">
    <citation type="submission" date="2017-10" db="EMBL/GenBank/DDBJ databases">
        <title>A novel species of cold-tolerant Malassezia isolated from bats.</title>
        <authorList>
            <person name="Lorch J.M."/>
            <person name="Palmer J.M."/>
            <person name="Vanderwolf K.J."/>
            <person name="Schmidt K.Z."/>
            <person name="Verant M.L."/>
            <person name="Weller T.J."/>
            <person name="Blehert D.S."/>
        </authorList>
    </citation>
    <scope>NUCLEOTIDE SEQUENCE [LARGE SCALE GENOMIC DNA]</scope>
    <source>
        <strain evidence="9 10">NWHC:44797-103</strain>
    </source>
</reference>
<feature type="region of interest" description="Disordered" evidence="7">
    <location>
        <begin position="281"/>
        <end position="436"/>
    </location>
</feature>
<feature type="compositionally biased region" description="Acidic residues" evidence="7">
    <location>
        <begin position="368"/>
        <end position="424"/>
    </location>
</feature>
<feature type="domain" description="DCUN1" evidence="8">
    <location>
        <begin position="984"/>
        <end position="1217"/>
    </location>
</feature>
<feature type="compositionally biased region" description="Acidic residues" evidence="7">
    <location>
        <begin position="170"/>
        <end position="182"/>
    </location>
</feature>
<keyword evidence="5" id="KW-0539">Nucleus</keyword>
<comment type="subcellular location">
    <subcellularLocation>
        <location evidence="1">Nucleus</location>
        <location evidence="1">Nucleolus</location>
    </subcellularLocation>
</comment>
<feature type="compositionally biased region" description="Basic and acidic residues" evidence="7">
    <location>
        <begin position="183"/>
        <end position="194"/>
    </location>
</feature>
<dbReference type="Gene3D" id="1.10.8.10">
    <property type="entry name" value="DNA helicase RuvA subunit, C-terminal domain"/>
    <property type="match status" value="1"/>
</dbReference>
<evidence type="ECO:0000256" key="4">
    <source>
        <dbReference type="ARBA" id="ARBA00022552"/>
    </source>
</evidence>
<dbReference type="AlphaFoldDB" id="A0A2N1JDR2"/>
<evidence type="ECO:0000256" key="5">
    <source>
        <dbReference type="ARBA" id="ARBA00023242"/>
    </source>
</evidence>
<evidence type="ECO:0000259" key="8">
    <source>
        <dbReference type="PROSITE" id="PS51229"/>
    </source>
</evidence>
<feature type="compositionally biased region" description="Basic and acidic residues" evidence="7">
    <location>
        <begin position="281"/>
        <end position="318"/>
    </location>
</feature>
<feature type="region of interest" description="Disordered" evidence="7">
    <location>
        <begin position="1"/>
        <end position="46"/>
    </location>
</feature>
<dbReference type="Pfam" id="PF04147">
    <property type="entry name" value="Nop14"/>
    <property type="match status" value="1"/>
</dbReference>
<proteinExistence type="inferred from homology"/>
<dbReference type="PANTHER" id="PTHR23183">
    <property type="entry name" value="NOP14"/>
    <property type="match status" value="1"/>
</dbReference>
<dbReference type="STRING" id="2020962.A0A2N1JDR2"/>
<dbReference type="EMBL" id="KZ454988">
    <property type="protein sequence ID" value="PKI84691.1"/>
    <property type="molecule type" value="Genomic_DNA"/>
</dbReference>
<dbReference type="InterPro" id="IPR005176">
    <property type="entry name" value="PONY_dom"/>
</dbReference>
<evidence type="ECO:0000256" key="7">
    <source>
        <dbReference type="SAM" id="MobiDB-lite"/>
    </source>
</evidence>
<gene>
    <name evidence="9" type="primary">NOP14</name>
    <name evidence="9" type="ORF">MVES_000944</name>
</gene>
<dbReference type="GO" id="GO:0030490">
    <property type="term" value="P:maturation of SSU-rRNA"/>
    <property type="evidence" value="ECO:0007669"/>
    <property type="project" value="TreeGrafter"/>
</dbReference>
<evidence type="ECO:0000313" key="10">
    <source>
        <dbReference type="Proteomes" id="UP000232875"/>
    </source>
</evidence>
<dbReference type="Gene3D" id="1.10.238.200">
    <property type="entry name" value="Cullin, PONY binding domain"/>
    <property type="match status" value="1"/>
</dbReference>
<accession>A0A2N1JDR2</accession>
<dbReference type="GO" id="GO:0032040">
    <property type="term" value="C:small-subunit processome"/>
    <property type="evidence" value="ECO:0007669"/>
    <property type="project" value="InterPro"/>
</dbReference>
<keyword evidence="4" id="KW-0698">rRNA processing</keyword>
<dbReference type="OrthoDB" id="441771at2759"/>
<dbReference type="Pfam" id="PF14555">
    <property type="entry name" value="UBA_4"/>
    <property type="match status" value="1"/>
</dbReference>
<dbReference type="InterPro" id="IPR007276">
    <property type="entry name" value="Nop14"/>
</dbReference>
<dbReference type="InterPro" id="IPR042460">
    <property type="entry name" value="DCN1-like_PONY"/>
</dbReference>
<dbReference type="PROSITE" id="PS51229">
    <property type="entry name" value="DCUN1"/>
    <property type="match status" value="1"/>
</dbReference>
<evidence type="ECO:0000256" key="2">
    <source>
        <dbReference type="ARBA" id="ARBA00007466"/>
    </source>
</evidence>
<dbReference type="Gene3D" id="1.10.238.10">
    <property type="entry name" value="EF-hand"/>
    <property type="match status" value="1"/>
</dbReference>
<dbReference type="Proteomes" id="UP000232875">
    <property type="component" value="Unassembled WGS sequence"/>
</dbReference>
<dbReference type="Pfam" id="PF03556">
    <property type="entry name" value="Cullin_binding"/>
    <property type="match status" value="1"/>
</dbReference>
<evidence type="ECO:0000313" key="9">
    <source>
        <dbReference type="EMBL" id="PKI84691.1"/>
    </source>
</evidence>
<sequence length="1220" mass="136920">MGNKKGGSQLAQLRSGLREAGVSGNNTKKSKSNDQEPRAGPYRIQQRRKRLGALMDRLNSFDEKVTRQKSDVLGRNVKGAVGAPGTAKSAAIKQRQEKLLPELNARHHSSSFVDRRFGEHNPSMSLEDKMLQRFTRERQSRTGQTSLFDLIDEEESSLTHYGQHLSGLDEMPDVLRDDDDEDDRGHIDAEETNAKHFSGFDAGEKTRNKAEVMKDIIAKSKLAKYERQKVKDADTEMRMDLDDELGDIRSLLFDRTPSESTPAEEKSGEYDTFVRELAFERRARPQDRTKSEEELAEAQAKRLRDAENTRLRRMRGEEVSDDEEGAALEDDLDEERPVKRRATGNVEAQSVRSTFGLGGGLETRAAMDEDEDEEESDNEEDDKEEDDEEEDDEEEDVVLDDLADYEQLEEIGESADTPEDENDVMQERPFSKPSSDVSLLPYTFSIPTTHDDLLDILEEHQVQPSQLNTVVSRIRTLYAPNLAEENPGKLQLFLSCLVDHLLYRAAQTAKETFNDATSKAADELQALNDLVLHIAELANKYPLRAAEHFVAKLAMMQRNLTRGLSHGPLDVNSRTWPGVAELCFLRVAGLIWPTSDRWHPVATPLALLMGQYLAHARIRSLQDVAAALYLGSLVVSSQRESKRLVPEVMNVLYAITAMLLPKQRGKPPPAKAIAEEFGIPTPDVYASHTADLHLTGDAEPHEKLRLVEVLNIKERPTNQMRAQLLHITFALSERLATLYESSPAFIELFTPLTFLVEVGAALLHEIAPHIAVMASATASKLRKSLERAVVLRRALRLQAHRAVSIATYAPKFDQQGFDPKHATDPDTERAQGAKLRALLKKERKGAIRELRKDAQFLADTREKSRVEEDESYKRKIDKIVSGMQEERSEQKQHERAKALARKRAGKRTKYNIGQKGARQTVAVSMVTKLSKAAVADKFISVTGASAVDAQKYLRGHAYRLEPAIDAFFDAQSGTVRLSPQQEKAVVAELNGLFDQYRDEDSGPDTITVEGAMTMLSDLHIDPASVAVLPLSYYLGSPSLGHFTRKHYIEGWLRLGVGAAEQTVTQDEILAQQRQVIPRLMETFQQDGAVIHTRTNTTPSKRGLYTTVYDYTFIFARTEGQKNLALDVALTMWDLLIPYAPAYDETGARAGTGAPSYSAAQYALWKQFLTQASNVSIISKDTWTQFLEFTREVDPAFQEHDFDAAWPSIIDEFVAWARAHR</sequence>
<keyword evidence="3" id="KW-0690">Ribosome biogenesis</keyword>
<evidence type="ECO:0000256" key="6">
    <source>
        <dbReference type="ARBA" id="ARBA00024695"/>
    </source>
</evidence>
<feature type="region of interest" description="Disordered" evidence="7">
    <location>
        <begin position="102"/>
        <end position="125"/>
    </location>
</feature>
<comment type="similarity">
    <text evidence="2">Belongs to the NOP14 family.</text>
</comment>
<feature type="compositionally biased region" description="Acidic residues" evidence="7">
    <location>
        <begin position="319"/>
        <end position="334"/>
    </location>
</feature>